<reference evidence="21" key="1">
    <citation type="submission" date="2010-05" db="EMBL/GenBank/DDBJ databases">
        <title>Complete sequence of Methylotenera sp. 301.</title>
        <authorList>
            <person name="Lucas S."/>
            <person name="Copeland A."/>
            <person name="Lapidus A."/>
            <person name="Cheng J.-F."/>
            <person name="Bruce D."/>
            <person name="Goodwin L."/>
            <person name="Pitluck S."/>
            <person name="Clum A."/>
            <person name="Land M."/>
            <person name="Hauser L."/>
            <person name="Kyrpides N."/>
            <person name="Ivanova N."/>
            <person name="Chistoservova L."/>
            <person name="Kalyuzhnaya M."/>
            <person name="Woyke T."/>
        </authorList>
    </citation>
    <scope>NUCLEOTIDE SEQUENCE [LARGE SCALE GENOMIC DNA]</scope>
    <source>
        <strain evidence="21">301</strain>
    </source>
</reference>
<keyword evidence="7" id="KW-0547">Nucleotide-binding</keyword>
<dbReference type="OrthoDB" id="8552871at2"/>
<evidence type="ECO:0000259" key="17">
    <source>
        <dbReference type="PROSITE" id="PS50109"/>
    </source>
</evidence>
<dbReference type="InterPro" id="IPR004358">
    <property type="entry name" value="Sig_transdc_His_kin-like_C"/>
</dbReference>
<dbReference type="SMART" id="SM00387">
    <property type="entry name" value="HATPase_c"/>
    <property type="match status" value="1"/>
</dbReference>
<feature type="transmembrane region" description="Helical" evidence="16">
    <location>
        <begin position="155"/>
        <end position="175"/>
    </location>
</feature>
<evidence type="ECO:0000259" key="18">
    <source>
        <dbReference type="PROSITE" id="PS50110"/>
    </source>
</evidence>
<evidence type="ECO:0000256" key="8">
    <source>
        <dbReference type="ARBA" id="ARBA00022840"/>
    </source>
</evidence>
<keyword evidence="20" id="KW-0418">Kinase</keyword>
<feature type="transmembrane region" description="Helical" evidence="16">
    <location>
        <begin position="55"/>
        <end position="73"/>
    </location>
</feature>
<dbReference type="Gene3D" id="3.30.565.10">
    <property type="entry name" value="Histidine kinase-like ATPase, C-terminal domain"/>
    <property type="match status" value="1"/>
</dbReference>
<gene>
    <name evidence="20" type="ordered locus">M301_2469</name>
</gene>
<dbReference type="InterPro" id="IPR001789">
    <property type="entry name" value="Sig_transdc_resp-reg_receiver"/>
</dbReference>
<dbReference type="PROSITE" id="PS50109">
    <property type="entry name" value="HIS_KIN"/>
    <property type="match status" value="1"/>
</dbReference>
<evidence type="ECO:0000256" key="2">
    <source>
        <dbReference type="ARBA" id="ARBA00004651"/>
    </source>
</evidence>
<keyword evidence="6 16" id="KW-0812">Transmembrane</keyword>
<dbReference type="GO" id="GO:0000155">
    <property type="term" value="F:phosphorelay sensor kinase activity"/>
    <property type="evidence" value="ECO:0007669"/>
    <property type="project" value="InterPro"/>
</dbReference>
<sequence>MLTSFKSWYKSSSTHCDPLELEQANIRIPAAIIIFALVTYSYFTQALGHPDLVAFKILFIYAVLSLLLIATILKRKLNPIYRRLAGAWLDIVAVSVFMSLTADIGVMLVAVYLWVIFGNGFRYGKKYLYHAQMLSIIGFILATNLSSYWETHKTIGYSLIAMLIVLPLYVAKLIARLHEAKNKVEIERQKAADASIAKTQFVANMSHEIRTPLNGIIGISTLLKTTPLNTDQQDLLKTLEGSSKLLLSLLNNVLDFTKIEERKFTVEKIAFSPKEAIYETMEIFQTHAQTKGIQLGASVSDSLTTLNGDAFVLRQVLANLLGNAIKFTHDGSVTISATVLQDDDVKSTVRFEIADTGIGIPADKQNKVFESFTQADASTTRKFGGSGLGLTIAKHMIEEMGGALCFQSTEGIGSHFWFVLSLEKTKHLGTLPQTSSLQDSIVPTESISEKPAIAAIEPINKGQINGFSKPLKILVCEDESTNQKIITRLLSLPGHQVDVVSNSDEMLDTLERNKFDLVITDLNMSGMNGADALKLYRFTQPTDHDTRFILFTADATLSAREMASDAGFDAFLTKPIDAATLFNTIERILNLAPNTATQWMNNALNIPVNTNLTLEPNTASLDLTTLKELEKIGAGDDLFMHRLLRNYLTDSTKQIAKIETAVKQKQYGAVQDYCHALKGNSLSVGAIQLATTVEAFGKLSASTHASHAIEMLDILNKDFSQLTVAVEGYLKSPEAALNK</sequence>
<dbReference type="CDD" id="cd00082">
    <property type="entry name" value="HisKA"/>
    <property type="match status" value="1"/>
</dbReference>
<dbReference type="Gene3D" id="1.20.120.160">
    <property type="entry name" value="HPT domain"/>
    <property type="match status" value="1"/>
</dbReference>
<organism evidence="20 21">
    <name type="scientific">Methylotenera versatilis (strain 301)</name>
    <dbReference type="NCBI Taxonomy" id="666681"/>
    <lineage>
        <taxon>Bacteria</taxon>
        <taxon>Pseudomonadati</taxon>
        <taxon>Pseudomonadota</taxon>
        <taxon>Betaproteobacteria</taxon>
        <taxon>Nitrosomonadales</taxon>
        <taxon>Methylophilaceae</taxon>
        <taxon>Methylotenera</taxon>
    </lineage>
</organism>
<dbReference type="PRINTS" id="PR00344">
    <property type="entry name" value="BCTRLSENSOR"/>
</dbReference>
<comment type="catalytic activity">
    <reaction evidence="1">
        <text>ATP + protein L-histidine = ADP + protein N-phospho-L-histidine.</text>
        <dbReference type="EC" id="2.7.13.3"/>
    </reaction>
</comment>
<dbReference type="SUPFAM" id="SSF55874">
    <property type="entry name" value="ATPase domain of HSP90 chaperone/DNA topoisomerase II/histidine kinase"/>
    <property type="match status" value="1"/>
</dbReference>
<feature type="transmembrane region" description="Helical" evidence="16">
    <location>
        <begin position="85"/>
        <end position="115"/>
    </location>
</feature>
<dbReference type="EMBL" id="CP002056">
    <property type="protein sequence ID" value="ADI30831.1"/>
    <property type="molecule type" value="Genomic_DNA"/>
</dbReference>
<dbReference type="SMART" id="SM00448">
    <property type="entry name" value="REC"/>
    <property type="match status" value="1"/>
</dbReference>
<dbReference type="PROSITE" id="PS50110">
    <property type="entry name" value="RESPONSE_REGULATORY"/>
    <property type="match status" value="1"/>
</dbReference>
<dbReference type="Pfam" id="PF02518">
    <property type="entry name" value="HATPase_c"/>
    <property type="match status" value="1"/>
</dbReference>
<feature type="transmembrane region" description="Helical" evidence="16">
    <location>
        <begin position="127"/>
        <end position="149"/>
    </location>
</feature>
<accession>D7DMQ4</accession>
<dbReference type="Pfam" id="PF01627">
    <property type="entry name" value="Hpt"/>
    <property type="match status" value="1"/>
</dbReference>
<dbReference type="Pfam" id="PF00072">
    <property type="entry name" value="Response_reg"/>
    <property type="match status" value="1"/>
</dbReference>
<dbReference type="CDD" id="cd16922">
    <property type="entry name" value="HATPase_EvgS-ArcB-TorS-like"/>
    <property type="match status" value="1"/>
</dbReference>
<evidence type="ECO:0000256" key="3">
    <source>
        <dbReference type="ARBA" id="ARBA00012438"/>
    </source>
</evidence>
<protein>
    <recommendedName>
        <fullName evidence="13">Virulence sensor protein BvgS</fullName>
        <ecNumber evidence="3">2.7.13.3</ecNumber>
    </recommendedName>
</protein>
<dbReference type="GO" id="GO:0005524">
    <property type="term" value="F:ATP binding"/>
    <property type="evidence" value="ECO:0007669"/>
    <property type="project" value="UniProtKB-KW"/>
</dbReference>
<dbReference type="PANTHER" id="PTHR45339">
    <property type="entry name" value="HYBRID SIGNAL TRANSDUCTION HISTIDINE KINASE J"/>
    <property type="match status" value="1"/>
</dbReference>
<evidence type="ECO:0000256" key="4">
    <source>
        <dbReference type="ARBA" id="ARBA00022475"/>
    </source>
</evidence>
<feature type="domain" description="Histidine kinase" evidence="17">
    <location>
        <begin position="204"/>
        <end position="424"/>
    </location>
</feature>
<dbReference type="HOGENOM" id="CLU_000445_114_75_4"/>
<dbReference type="SMART" id="SM00388">
    <property type="entry name" value="HisKA"/>
    <property type="match status" value="1"/>
</dbReference>
<proteinExistence type="predicted"/>
<evidence type="ECO:0000256" key="13">
    <source>
        <dbReference type="ARBA" id="ARBA00070152"/>
    </source>
</evidence>
<keyword evidence="4" id="KW-1003">Cell membrane</keyword>
<evidence type="ECO:0000256" key="5">
    <source>
        <dbReference type="ARBA" id="ARBA00022553"/>
    </source>
</evidence>
<dbReference type="InterPro" id="IPR011006">
    <property type="entry name" value="CheY-like_superfamily"/>
</dbReference>
<dbReference type="InterPro" id="IPR008207">
    <property type="entry name" value="Sig_transdc_His_kin_Hpt_dom"/>
</dbReference>
<dbReference type="InterPro" id="IPR036641">
    <property type="entry name" value="HPT_dom_sf"/>
</dbReference>
<keyword evidence="20" id="KW-0808">Transferase</keyword>
<evidence type="ECO:0000256" key="1">
    <source>
        <dbReference type="ARBA" id="ARBA00000085"/>
    </source>
</evidence>
<feature type="modified residue" description="Phosphohistidine" evidence="14">
    <location>
        <position position="675"/>
    </location>
</feature>
<evidence type="ECO:0000256" key="15">
    <source>
        <dbReference type="PROSITE-ProRule" id="PRU00169"/>
    </source>
</evidence>
<keyword evidence="11 16" id="KW-0472">Membrane</keyword>
<dbReference type="InterPro" id="IPR036097">
    <property type="entry name" value="HisK_dim/P_sf"/>
</dbReference>
<dbReference type="KEGG" id="meh:M301_2469"/>
<dbReference type="Gene3D" id="3.40.50.2300">
    <property type="match status" value="1"/>
</dbReference>
<dbReference type="PROSITE" id="PS50894">
    <property type="entry name" value="HPT"/>
    <property type="match status" value="1"/>
</dbReference>
<dbReference type="Proteomes" id="UP000000383">
    <property type="component" value="Chromosome"/>
</dbReference>
<dbReference type="Pfam" id="PF00512">
    <property type="entry name" value="HisKA"/>
    <property type="match status" value="1"/>
</dbReference>
<evidence type="ECO:0000313" key="20">
    <source>
        <dbReference type="EMBL" id="ADI30831.1"/>
    </source>
</evidence>
<keyword evidence="5 15" id="KW-0597">Phosphoprotein</keyword>
<dbReference type="PANTHER" id="PTHR45339:SF1">
    <property type="entry name" value="HYBRID SIGNAL TRANSDUCTION HISTIDINE KINASE J"/>
    <property type="match status" value="1"/>
</dbReference>
<dbReference type="Gene3D" id="1.10.287.130">
    <property type="match status" value="1"/>
</dbReference>
<evidence type="ECO:0000256" key="10">
    <source>
        <dbReference type="ARBA" id="ARBA00023012"/>
    </source>
</evidence>
<dbReference type="FunFam" id="3.30.565.10:FF:000010">
    <property type="entry name" value="Sensor histidine kinase RcsC"/>
    <property type="match status" value="1"/>
</dbReference>
<dbReference type="SUPFAM" id="SSF47384">
    <property type="entry name" value="Homodimeric domain of signal transducing histidine kinase"/>
    <property type="match status" value="1"/>
</dbReference>
<feature type="transmembrane region" description="Helical" evidence="16">
    <location>
        <begin position="26"/>
        <end position="43"/>
    </location>
</feature>
<evidence type="ECO:0000256" key="12">
    <source>
        <dbReference type="ARBA" id="ARBA00058004"/>
    </source>
</evidence>
<dbReference type="SUPFAM" id="SSF47226">
    <property type="entry name" value="Histidine-containing phosphotransfer domain, HPT domain"/>
    <property type="match status" value="1"/>
</dbReference>
<dbReference type="eggNOG" id="COG2198">
    <property type="taxonomic scope" value="Bacteria"/>
</dbReference>
<keyword evidence="10" id="KW-0902">Two-component regulatory system</keyword>
<feature type="domain" description="HPt" evidence="19">
    <location>
        <begin position="636"/>
        <end position="729"/>
    </location>
</feature>
<dbReference type="GO" id="GO:0005886">
    <property type="term" value="C:plasma membrane"/>
    <property type="evidence" value="ECO:0007669"/>
    <property type="project" value="UniProtKB-SubCell"/>
</dbReference>
<evidence type="ECO:0000259" key="19">
    <source>
        <dbReference type="PROSITE" id="PS50894"/>
    </source>
</evidence>
<dbReference type="AlphaFoldDB" id="D7DMQ4"/>
<dbReference type="InterPro" id="IPR005467">
    <property type="entry name" value="His_kinase_dom"/>
</dbReference>
<evidence type="ECO:0000313" key="21">
    <source>
        <dbReference type="Proteomes" id="UP000000383"/>
    </source>
</evidence>
<dbReference type="STRING" id="666681.M301_2469"/>
<evidence type="ECO:0000256" key="7">
    <source>
        <dbReference type="ARBA" id="ARBA00022741"/>
    </source>
</evidence>
<evidence type="ECO:0000256" key="14">
    <source>
        <dbReference type="PROSITE-ProRule" id="PRU00110"/>
    </source>
</evidence>
<feature type="modified residue" description="4-aspartylphosphate" evidence="15">
    <location>
        <position position="521"/>
    </location>
</feature>
<dbReference type="EC" id="2.7.13.3" evidence="3"/>
<dbReference type="SUPFAM" id="SSF52172">
    <property type="entry name" value="CheY-like"/>
    <property type="match status" value="1"/>
</dbReference>
<reference evidence="20 21" key="2">
    <citation type="journal article" date="2011" name="J. Bacteriol.">
        <title>Genomes of three methylotrophs from a single niche uncover genetic and metabolic divergence of Methylophilaceae.</title>
        <authorList>
            <person name="Lapidus A."/>
            <person name="Clum A."/>
            <person name="Labutti K."/>
            <person name="Kaluzhnaya M.G."/>
            <person name="Lim S."/>
            <person name="Beck D.A."/>
            <person name="Glavina Del Rio T."/>
            <person name="Nolan M."/>
            <person name="Mavromatis K."/>
            <person name="Huntemann M."/>
            <person name="Lucas S."/>
            <person name="Lidstrom M.E."/>
            <person name="Ivanova N."/>
            <person name="Chistoserdova L."/>
        </authorList>
    </citation>
    <scope>NUCLEOTIDE SEQUENCE [LARGE SCALE GENOMIC DNA]</scope>
    <source>
        <strain evidence="20 21">301</strain>
    </source>
</reference>
<evidence type="ECO:0000256" key="11">
    <source>
        <dbReference type="ARBA" id="ARBA00023136"/>
    </source>
</evidence>
<dbReference type="InterPro" id="IPR003661">
    <property type="entry name" value="HisK_dim/P_dom"/>
</dbReference>
<dbReference type="CDD" id="cd17546">
    <property type="entry name" value="REC_hyHK_CKI1_RcsC-like"/>
    <property type="match status" value="1"/>
</dbReference>
<dbReference type="eggNOG" id="COG0784">
    <property type="taxonomic scope" value="Bacteria"/>
</dbReference>
<feature type="domain" description="Response regulatory" evidence="18">
    <location>
        <begin position="472"/>
        <end position="589"/>
    </location>
</feature>
<comment type="subcellular location">
    <subcellularLocation>
        <location evidence="2">Cell membrane</location>
        <topology evidence="2">Multi-pass membrane protein</topology>
    </subcellularLocation>
</comment>
<evidence type="ECO:0000256" key="16">
    <source>
        <dbReference type="SAM" id="Phobius"/>
    </source>
</evidence>
<evidence type="ECO:0000256" key="9">
    <source>
        <dbReference type="ARBA" id="ARBA00022989"/>
    </source>
</evidence>
<dbReference type="InterPro" id="IPR036890">
    <property type="entry name" value="HATPase_C_sf"/>
</dbReference>
<dbReference type="eggNOG" id="COG2205">
    <property type="taxonomic scope" value="Bacteria"/>
</dbReference>
<name>D7DMQ4_METV0</name>
<keyword evidence="8" id="KW-0067">ATP-binding</keyword>
<keyword evidence="21" id="KW-1185">Reference proteome</keyword>
<evidence type="ECO:0000256" key="6">
    <source>
        <dbReference type="ARBA" id="ARBA00022692"/>
    </source>
</evidence>
<keyword evidence="9 16" id="KW-1133">Transmembrane helix</keyword>
<comment type="function">
    <text evidence="12">Member of the two-component regulatory system BvgS/BvgA. Phosphorylates BvgA via a four-step phosphorelay in response to environmental signals.</text>
</comment>
<dbReference type="InterPro" id="IPR003594">
    <property type="entry name" value="HATPase_dom"/>
</dbReference>